<keyword evidence="8" id="KW-1185">Reference proteome</keyword>
<name>A0A0M9UDB9_9CHLR</name>
<dbReference type="GO" id="GO:0005524">
    <property type="term" value="F:ATP binding"/>
    <property type="evidence" value="ECO:0007669"/>
    <property type="project" value="UniProtKB-KW"/>
</dbReference>
<feature type="domain" description="ABC transporter" evidence="5">
    <location>
        <begin position="5"/>
        <end position="230"/>
    </location>
</feature>
<dbReference type="SUPFAM" id="SSF52540">
    <property type="entry name" value="P-loop containing nucleoside triphosphate hydrolases"/>
    <property type="match status" value="1"/>
</dbReference>
<keyword evidence="2" id="KW-0813">Transport</keyword>
<dbReference type="PANTHER" id="PTHR42711:SF5">
    <property type="entry name" value="ABC TRANSPORTER ATP-BINDING PROTEIN NATA"/>
    <property type="match status" value="1"/>
</dbReference>
<dbReference type="InterPro" id="IPR027417">
    <property type="entry name" value="P-loop_NTPase"/>
</dbReference>
<dbReference type="EMBL" id="BBZA01000196">
    <property type="protein sequence ID" value="GAP63848.1"/>
    <property type="molecule type" value="Genomic_DNA"/>
</dbReference>
<comment type="similarity">
    <text evidence="1">Belongs to the ABC transporter superfamily.</text>
</comment>
<evidence type="ECO:0000313" key="6">
    <source>
        <dbReference type="EMBL" id="GAP63848.1"/>
    </source>
</evidence>
<proteinExistence type="inferred from homology"/>
<dbReference type="Pfam" id="PF00005">
    <property type="entry name" value="ABC_tran"/>
    <property type="match status" value="1"/>
</dbReference>
<dbReference type="InterPro" id="IPR003593">
    <property type="entry name" value="AAA+_ATPase"/>
</dbReference>
<evidence type="ECO:0000256" key="2">
    <source>
        <dbReference type="ARBA" id="ARBA00022448"/>
    </source>
</evidence>
<keyword evidence="3" id="KW-0547">Nucleotide-binding</keyword>
<dbReference type="SMART" id="SM00382">
    <property type="entry name" value="AAA"/>
    <property type="match status" value="1"/>
</dbReference>
<evidence type="ECO:0000313" key="8">
    <source>
        <dbReference type="Proteomes" id="UP000037784"/>
    </source>
</evidence>
<dbReference type="InterPro" id="IPR003439">
    <property type="entry name" value="ABC_transporter-like_ATP-bd"/>
</dbReference>
<dbReference type="Proteomes" id="UP000050502">
    <property type="component" value="Unassembled WGS sequence"/>
</dbReference>
<evidence type="ECO:0000313" key="9">
    <source>
        <dbReference type="Proteomes" id="UP000050502"/>
    </source>
</evidence>
<dbReference type="PROSITE" id="PS50893">
    <property type="entry name" value="ABC_TRANSPORTER_2"/>
    <property type="match status" value="1"/>
</dbReference>
<dbReference type="InterPro" id="IPR050763">
    <property type="entry name" value="ABC_transporter_ATP-binding"/>
</dbReference>
<keyword evidence="4 6" id="KW-0067">ATP-binding</keyword>
<reference evidence="7 9" key="2">
    <citation type="submission" date="2015-07" db="EMBL/GenBank/DDBJ databases">
        <title>Whole genome sequence of Ardenticatena maritima DSM 23922.</title>
        <authorList>
            <person name="Hemp J."/>
            <person name="Ward L.M."/>
            <person name="Pace L.A."/>
            <person name="Fischer W.W."/>
        </authorList>
    </citation>
    <scope>NUCLEOTIDE SEQUENCE [LARGE SCALE GENOMIC DNA]</scope>
    <source>
        <strain evidence="7 9">110S</strain>
    </source>
</reference>
<dbReference type="Proteomes" id="UP000037784">
    <property type="component" value="Unassembled WGS sequence"/>
</dbReference>
<reference evidence="6" key="1">
    <citation type="journal article" date="2015" name="Genome Announc.">
        <title>Draft Genome Sequence of a Heterotrophic Facultative Anaerobic Thermophilic Bacterium, Ardenticatena maritima Strain 110ST.</title>
        <authorList>
            <person name="Kawaichi S."/>
            <person name="Yoshida T."/>
            <person name="Sako Y."/>
            <person name="Nakamura R."/>
        </authorList>
    </citation>
    <scope>NUCLEOTIDE SEQUENCE [LARGE SCALE GENOMIC DNA]</scope>
    <source>
        <strain evidence="6">110S</strain>
    </source>
</reference>
<dbReference type="PANTHER" id="PTHR42711">
    <property type="entry name" value="ABC TRANSPORTER ATP-BINDING PROTEIN"/>
    <property type="match status" value="1"/>
</dbReference>
<gene>
    <name evidence="6" type="ORF">ARMA_2271</name>
    <name evidence="7" type="ORF">SE16_04290</name>
</gene>
<dbReference type="STRING" id="872965.SE16_04290"/>
<accession>A0A0M9UDB9</accession>
<evidence type="ECO:0000256" key="4">
    <source>
        <dbReference type="ARBA" id="ARBA00022840"/>
    </source>
</evidence>
<dbReference type="RefSeq" id="WP_054493633.1">
    <property type="nucleotide sequence ID" value="NZ_BBZA01000196.1"/>
</dbReference>
<evidence type="ECO:0000256" key="3">
    <source>
        <dbReference type="ARBA" id="ARBA00022741"/>
    </source>
</evidence>
<protein>
    <submittedName>
        <fullName evidence="6">ABC-2 type transport system ATP-binding protein</fullName>
    </submittedName>
</protein>
<dbReference type="Gene3D" id="3.40.50.300">
    <property type="entry name" value="P-loop containing nucleotide triphosphate hydrolases"/>
    <property type="match status" value="1"/>
</dbReference>
<evidence type="ECO:0000259" key="5">
    <source>
        <dbReference type="PROSITE" id="PS50893"/>
    </source>
</evidence>
<reference evidence="8" key="3">
    <citation type="submission" date="2015-08" db="EMBL/GenBank/DDBJ databases">
        <title>Draft Genome Sequence of a Heterotrophic Facultative Anaerobic Bacterium Ardenticatena maritima Strain 110S.</title>
        <authorList>
            <person name="Kawaichi S."/>
            <person name="Yoshida T."/>
            <person name="Sako Y."/>
            <person name="Nakamura R."/>
        </authorList>
    </citation>
    <scope>NUCLEOTIDE SEQUENCE [LARGE SCALE GENOMIC DNA]</scope>
    <source>
        <strain evidence="8">110S</strain>
    </source>
</reference>
<dbReference type="EMBL" id="LGKN01000003">
    <property type="protein sequence ID" value="KPL89636.1"/>
    <property type="molecule type" value="Genomic_DNA"/>
</dbReference>
<comment type="caution">
    <text evidence="6">The sequence shown here is derived from an EMBL/GenBank/DDBJ whole genome shotgun (WGS) entry which is preliminary data.</text>
</comment>
<organism evidence="6 8">
    <name type="scientific">Ardenticatena maritima</name>
    <dbReference type="NCBI Taxonomy" id="872965"/>
    <lineage>
        <taxon>Bacteria</taxon>
        <taxon>Bacillati</taxon>
        <taxon>Chloroflexota</taxon>
        <taxon>Ardenticatenia</taxon>
        <taxon>Ardenticatenales</taxon>
        <taxon>Ardenticatenaceae</taxon>
        <taxon>Ardenticatena</taxon>
    </lineage>
</organism>
<dbReference type="CDD" id="cd03230">
    <property type="entry name" value="ABC_DR_subfamily_A"/>
    <property type="match status" value="1"/>
</dbReference>
<evidence type="ECO:0000256" key="1">
    <source>
        <dbReference type="ARBA" id="ARBA00005417"/>
    </source>
</evidence>
<evidence type="ECO:0000313" key="7">
    <source>
        <dbReference type="EMBL" id="KPL89636.1"/>
    </source>
</evidence>
<sequence>MSAIIQMQDLTKYYGKHRGVEGLTLTIEEGEVFGYLGPNGAGKTTTIRLLLDFIRPTRGWAKVFGLDTREHSIEIRRQVGYLPGELALYENLRADQLLRFFANLRGGVDWAYVEELAERFQFDMSRKIGQFSRGNKQKLGIIQAFMHKPKLLILDEPTSGLDPLMQQEFYRLIDEVRAEGRTIFFSSHILPEVERVCTRVGIIRDGQLVDVQDIATLKQRALRRIEFRFAEPVPHGAFDNLPNVTNVEYNSHTVRFTVQGQVDPIIKAVASYTVEDVVSHEVSLEEVFMAYYRTTPEKEVQHA</sequence>
<dbReference type="PATRIC" id="fig|872965.6.peg.831"/>
<dbReference type="OrthoDB" id="9804819at2"/>
<dbReference type="GO" id="GO:0016887">
    <property type="term" value="F:ATP hydrolysis activity"/>
    <property type="evidence" value="ECO:0007669"/>
    <property type="project" value="InterPro"/>
</dbReference>
<dbReference type="AlphaFoldDB" id="A0A0M9UDB9"/>